<protein>
    <submittedName>
        <fullName evidence="4">Uncharacterized protein</fullName>
    </submittedName>
</protein>
<keyword evidence="3" id="KW-0342">GTP-binding</keyword>
<dbReference type="SMART" id="SM00175">
    <property type="entry name" value="RAB"/>
    <property type="match status" value="1"/>
</dbReference>
<dbReference type="OrthoDB" id="8830751at2759"/>
<dbReference type="InterPro" id="IPR003578">
    <property type="entry name" value="Small_GTPase_Rho"/>
</dbReference>
<dbReference type="InterPro" id="IPR027417">
    <property type="entry name" value="P-loop_NTPase"/>
</dbReference>
<evidence type="ECO:0000256" key="2">
    <source>
        <dbReference type="ARBA" id="ARBA00022741"/>
    </source>
</evidence>
<organism evidence="4 5">
    <name type="scientific">Reticulomyxa filosa</name>
    <dbReference type="NCBI Taxonomy" id="46433"/>
    <lineage>
        <taxon>Eukaryota</taxon>
        <taxon>Sar</taxon>
        <taxon>Rhizaria</taxon>
        <taxon>Retaria</taxon>
        <taxon>Foraminifera</taxon>
        <taxon>Monothalamids</taxon>
        <taxon>Reticulomyxidae</taxon>
        <taxon>Reticulomyxa</taxon>
    </lineage>
</organism>
<dbReference type="GO" id="GO:0003924">
    <property type="term" value="F:GTPase activity"/>
    <property type="evidence" value="ECO:0007669"/>
    <property type="project" value="InterPro"/>
</dbReference>
<dbReference type="FunFam" id="3.40.50.300:FF:001179">
    <property type="entry name" value="Rho family GTPase"/>
    <property type="match status" value="1"/>
</dbReference>
<comment type="caution">
    <text evidence="4">The sequence shown here is derived from an EMBL/GenBank/DDBJ whole genome shotgun (WGS) entry which is preliminary data.</text>
</comment>
<accession>X6LW34</accession>
<dbReference type="CDD" id="cd00157">
    <property type="entry name" value="Rho"/>
    <property type="match status" value="1"/>
</dbReference>
<dbReference type="PROSITE" id="PS51420">
    <property type="entry name" value="RHO"/>
    <property type="match status" value="1"/>
</dbReference>
<keyword evidence="2" id="KW-0547">Nucleotide-binding</keyword>
<dbReference type="SUPFAM" id="SSF52540">
    <property type="entry name" value="P-loop containing nucleoside triphosphate hydrolases"/>
    <property type="match status" value="1"/>
</dbReference>
<dbReference type="PRINTS" id="PR00449">
    <property type="entry name" value="RASTRNSFRMNG"/>
</dbReference>
<dbReference type="InterPro" id="IPR005225">
    <property type="entry name" value="Small_GTP-bd"/>
</dbReference>
<gene>
    <name evidence="4" type="ORF">RFI_31233</name>
</gene>
<dbReference type="SMART" id="SM00174">
    <property type="entry name" value="RHO"/>
    <property type="match status" value="1"/>
</dbReference>
<dbReference type="PROSITE" id="PS51419">
    <property type="entry name" value="RAB"/>
    <property type="match status" value="1"/>
</dbReference>
<dbReference type="NCBIfam" id="TIGR00231">
    <property type="entry name" value="small_GTP"/>
    <property type="match status" value="1"/>
</dbReference>
<reference evidence="4 5" key="1">
    <citation type="journal article" date="2013" name="Curr. Biol.">
        <title>The Genome of the Foraminiferan Reticulomyxa filosa.</title>
        <authorList>
            <person name="Glockner G."/>
            <person name="Hulsmann N."/>
            <person name="Schleicher M."/>
            <person name="Noegel A.A."/>
            <person name="Eichinger L."/>
            <person name="Gallinger C."/>
            <person name="Pawlowski J."/>
            <person name="Sierra R."/>
            <person name="Euteneuer U."/>
            <person name="Pillet L."/>
            <person name="Moustafa A."/>
            <person name="Platzer M."/>
            <person name="Groth M."/>
            <person name="Szafranski K."/>
            <person name="Schliwa M."/>
        </authorList>
    </citation>
    <scope>NUCLEOTIDE SEQUENCE [LARGE SCALE GENOMIC DNA]</scope>
</reference>
<sequence>MAETEEEFPPIKLVAVGDGAIGKTCLLISYTKNEFPKEYVPTVFENITKEATVEINGETKTVSLDLWDTAGQEEFDRIRPLSYRETDVFLLCFSVVGPASFENLNTKWVPEIRHHNKTGMILLVGLKSDLRNDPQEVSKLKQRGKEPVSTEQIELYKKQVEAIAYVECSALTKENVNLKYILKILTIFFKNSKLFFRAPFFFYKKKLCFVLLLLDDCINRAFLNPSSQQATAATKEAASGGCVCNLDIYTYTYTYIYLCILF</sequence>
<dbReference type="EMBL" id="ASPP01027414">
    <property type="protein sequence ID" value="ETO06163.1"/>
    <property type="molecule type" value="Genomic_DNA"/>
</dbReference>
<keyword evidence="5" id="KW-1185">Reference proteome</keyword>
<evidence type="ECO:0000313" key="4">
    <source>
        <dbReference type="EMBL" id="ETO06163.1"/>
    </source>
</evidence>
<dbReference type="Pfam" id="PF00071">
    <property type="entry name" value="Ras"/>
    <property type="match status" value="1"/>
</dbReference>
<dbReference type="InterPro" id="IPR001806">
    <property type="entry name" value="Small_GTPase"/>
</dbReference>
<dbReference type="Proteomes" id="UP000023152">
    <property type="component" value="Unassembled WGS sequence"/>
</dbReference>
<dbReference type="GO" id="GO:0005525">
    <property type="term" value="F:GTP binding"/>
    <property type="evidence" value="ECO:0007669"/>
    <property type="project" value="UniProtKB-KW"/>
</dbReference>
<evidence type="ECO:0000313" key="5">
    <source>
        <dbReference type="Proteomes" id="UP000023152"/>
    </source>
</evidence>
<dbReference type="PANTHER" id="PTHR24072">
    <property type="entry name" value="RHO FAMILY GTPASE"/>
    <property type="match status" value="1"/>
</dbReference>
<proteinExistence type="inferred from homology"/>
<name>X6LW34_RETFI</name>
<evidence type="ECO:0000256" key="3">
    <source>
        <dbReference type="ARBA" id="ARBA00023134"/>
    </source>
</evidence>
<dbReference type="AlphaFoldDB" id="X6LW34"/>
<comment type="similarity">
    <text evidence="1">Belongs to the small GTPase superfamily. Rho family.</text>
</comment>
<dbReference type="GO" id="GO:0007264">
    <property type="term" value="P:small GTPase-mediated signal transduction"/>
    <property type="evidence" value="ECO:0007669"/>
    <property type="project" value="InterPro"/>
</dbReference>
<dbReference type="PROSITE" id="PS51421">
    <property type="entry name" value="RAS"/>
    <property type="match status" value="1"/>
</dbReference>
<dbReference type="Gene3D" id="3.40.50.300">
    <property type="entry name" value="P-loop containing nucleotide triphosphate hydrolases"/>
    <property type="match status" value="1"/>
</dbReference>
<dbReference type="SMART" id="SM00173">
    <property type="entry name" value="RAS"/>
    <property type="match status" value="1"/>
</dbReference>
<evidence type="ECO:0000256" key="1">
    <source>
        <dbReference type="ARBA" id="ARBA00010142"/>
    </source>
</evidence>